<geneLocation type="plasmid" evidence="1">
    <name>pCBMA213_1</name>
</geneLocation>
<evidence type="ECO:0000313" key="1">
    <source>
        <dbReference type="EMBL" id="AVN58334.1"/>
    </source>
</evidence>
<accession>A0A343VR10</accession>
<keyword evidence="1" id="KW-0614">Plasmid</keyword>
<sequence>MAGDPPMIVDIELGLVIVRDGQSILGHTDTLRLTPDETRALAERLENEGLHTVAAEGLRRAADQADGKLPWRPLR</sequence>
<protein>
    <submittedName>
        <fullName evidence="1">Uncharacterized protein</fullName>
    </submittedName>
</protein>
<dbReference type="AlphaFoldDB" id="A0A343VR10"/>
<reference evidence="1" key="1">
    <citation type="journal article" date="2018" name="Front. Microbiol.">
        <title>Beyond the Limits: tRNA Array Units in Mycobacterium Genomes.</title>
        <authorList>
            <person name="Morgado S.M."/>
            <person name="Vicente A.C."/>
        </authorList>
    </citation>
    <scope>NUCLEOTIDE SEQUENCE</scope>
    <source>
        <strain evidence="1">CBMA 213</strain>
        <plasmid evidence="1">pCBMA213_1</plasmid>
    </source>
</reference>
<organism evidence="1">
    <name type="scientific">Mycolicibacterium sp. CBMA 213</name>
    <dbReference type="NCBI Taxonomy" id="1968788"/>
    <lineage>
        <taxon>Bacteria</taxon>
        <taxon>Bacillati</taxon>
        <taxon>Actinomycetota</taxon>
        <taxon>Actinomycetes</taxon>
        <taxon>Mycobacteriales</taxon>
        <taxon>Mycobacteriaceae</taxon>
        <taxon>Mycolicibacterium</taxon>
    </lineage>
</organism>
<dbReference type="EMBL" id="MF600313">
    <property type="protein sequence ID" value="AVN58334.1"/>
    <property type="molecule type" value="Genomic_DNA"/>
</dbReference>
<name>A0A343VR10_9MYCO</name>
<proteinExistence type="predicted"/>
<dbReference type="RefSeq" id="WP_155921807.1">
    <property type="nucleotide sequence ID" value="NZ_MZMR01000001.1"/>
</dbReference>
<gene>
    <name evidence="1" type="ORF">B5P44_p00039</name>
</gene>